<gene>
    <name evidence="12" type="ORF">LHA26_07850</name>
</gene>
<dbReference type="SUPFAM" id="SSF56112">
    <property type="entry name" value="Protein kinase-like (PK-like)"/>
    <property type="match status" value="1"/>
</dbReference>
<evidence type="ECO:0000256" key="9">
    <source>
        <dbReference type="ARBA" id="ARBA00048925"/>
    </source>
</evidence>
<evidence type="ECO:0000256" key="1">
    <source>
        <dbReference type="ARBA" id="ARBA00006219"/>
    </source>
</evidence>
<evidence type="ECO:0000256" key="10">
    <source>
        <dbReference type="PIRNR" id="PIRNR000706"/>
    </source>
</evidence>
<evidence type="ECO:0000313" key="13">
    <source>
        <dbReference type="Proteomes" id="UP001056937"/>
    </source>
</evidence>
<dbReference type="InterPro" id="IPR024165">
    <property type="entry name" value="Kan/Strep_kinase"/>
</dbReference>
<dbReference type="PROSITE" id="PS50042">
    <property type="entry name" value="CNMP_BINDING_3"/>
    <property type="match status" value="1"/>
</dbReference>
<dbReference type="RefSeq" id="WP_252168152.1">
    <property type="nucleotide sequence ID" value="NZ_CP084930.1"/>
</dbReference>
<reference evidence="12" key="1">
    <citation type="journal article" date="2022" name="Toxins">
        <title>Genomic Analysis of Sphingopyxis sp. USTB-05 for Biodegrading Cyanobacterial Hepatotoxins.</title>
        <authorList>
            <person name="Liu C."/>
            <person name="Xu Q."/>
            <person name="Zhao Z."/>
            <person name="Zhang H."/>
            <person name="Liu X."/>
            <person name="Yin C."/>
            <person name="Liu Y."/>
            <person name="Yan H."/>
        </authorList>
    </citation>
    <scope>NUCLEOTIDE SEQUENCE</scope>
    <source>
        <strain evidence="12">NBD5</strain>
    </source>
</reference>
<evidence type="ECO:0000313" key="12">
    <source>
        <dbReference type="EMBL" id="USI74349.1"/>
    </source>
</evidence>
<dbReference type="PIRSF" id="PIRSF000706">
    <property type="entry name" value="Kanamycin_kin"/>
    <property type="match status" value="1"/>
</dbReference>
<keyword evidence="7 10" id="KW-0067">ATP-binding</keyword>
<dbReference type="PANTHER" id="PTHR21310">
    <property type="entry name" value="AMINOGLYCOSIDE PHOSPHOTRANSFERASE-RELATED-RELATED"/>
    <property type="match status" value="1"/>
</dbReference>
<dbReference type="Gene3D" id="3.30.200.20">
    <property type="entry name" value="Phosphorylase Kinase, domain 1"/>
    <property type="match status" value="1"/>
</dbReference>
<evidence type="ECO:0000256" key="8">
    <source>
        <dbReference type="ARBA" id="ARBA00023251"/>
    </source>
</evidence>
<dbReference type="PANTHER" id="PTHR21310:SF41">
    <property type="entry name" value="3'-PHOSPHOTRANSFERASE, PUTATIVE-RELATED"/>
    <property type="match status" value="1"/>
</dbReference>
<dbReference type="InterPro" id="IPR011009">
    <property type="entry name" value="Kinase-like_dom_sf"/>
</dbReference>
<dbReference type="Pfam" id="PF01636">
    <property type="entry name" value="APH"/>
    <property type="match status" value="1"/>
</dbReference>
<dbReference type="Proteomes" id="UP001056937">
    <property type="component" value="Chromosome 1"/>
</dbReference>
<dbReference type="EMBL" id="CP084930">
    <property type="protein sequence ID" value="USI74349.1"/>
    <property type="molecule type" value="Genomic_DNA"/>
</dbReference>
<keyword evidence="6 10" id="KW-0418">Kinase</keyword>
<sequence>MDEARERAVTAPWVPSCLVERLAGRRWFRDQVGEAGAAVYRLHAAPGDDLYLKHGTDACADAVTDEMARLVWLAPRIAVPRLRHFVRTEREAWLLTDAVPGRTAWQQLAAARDASERAALARLLGGGLAAWHALPVGDCPFDSGHGLRLGQARARMIAGLVDEDDFAPEHRGWSAAQLWEEMTMLVPTEIEPVVTHGDFSLDNILIEQGRISGYIDVGLAGRADRYQDIAILWQSLGAFGDAAREAFLAAYGLAAPDPARLAFHGCLDEFF</sequence>
<keyword evidence="4 10" id="KW-0808">Transferase</keyword>
<protein>
    <recommendedName>
        <fullName evidence="3">Aminoglycoside 3'-phosphotransferase</fullName>
        <ecNumber evidence="2">2.7.1.95</ecNumber>
    </recommendedName>
</protein>
<proteinExistence type="inferred from homology"/>
<dbReference type="NCBIfam" id="NF033068">
    <property type="entry name" value="APH_3p"/>
    <property type="match status" value="1"/>
</dbReference>
<comment type="catalytic activity">
    <reaction evidence="9">
        <text>kanamycin A + ATP = kanamycin 3'-phosphate + ADP + H(+)</text>
        <dbReference type="Rhea" id="RHEA:24256"/>
        <dbReference type="ChEBI" id="CHEBI:15378"/>
        <dbReference type="ChEBI" id="CHEBI:30616"/>
        <dbReference type="ChEBI" id="CHEBI:57909"/>
        <dbReference type="ChEBI" id="CHEBI:58214"/>
        <dbReference type="ChEBI" id="CHEBI:456216"/>
        <dbReference type="EC" id="2.7.1.95"/>
    </reaction>
</comment>
<evidence type="ECO:0000256" key="2">
    <source>
        <dbReference type="ARBA" id="ARBA00012193"/>
    </source>
</evidence>
<evidence type="ECO:0000256" key="7">
    <source>
        <dbReference type="ARBA" id="ARBA00022840"/>
    </source>
</evidence>
<keyword evidence="13" id="KW-1185">Reference proteome</keyword>
<comment type="similarity">
    <text evidence="1 10">Belongs to the aminoglycoside phosphotransferase family.</text>
</comment>
<keyword evidence="8 10" id="KW-0046">Antibiotic resistance</keyword>
<dbReference type="InterPro" id="IPR002575">
    <property type="entry name" value="Aminoglycoside_PTrfase"/>
</dbReference>
<dbReference type="InterPro" id="IPR051678">
    <property type="entry name" value="AGP_Transferase"/>
</dbReference>
<dbReference type="CDD" id="cd05150">
    <property type="entry name" value="APH"/>
    <property type="match status" value="1"/>
</dbReference>
<feature type="domain" description="Cyclic nucleotide-binding" evidence="11">
    <location>
        <begin position="191"/>
        <end position="250"/>
    </location>
</feature>
<evidence type="ECO:0000259" key="11">
    <source>
        <dbReference type="PROSITE" id="PS50042"/>
    </source>
</evidence>
<keyword evidence="5 10" id="KW-0547">Nucleotide-binding</keyword>
<dbReference type="InterPro" id="IPR000595">
    <property type="entry name" value="cNMP-bd_dom"/>
</dbReference>
<evidence type="ECO:0000256" key="3">
    <source>
        <dbReference type="ARBA" id="ARBA00017903"/>
    </source>
</evidence>
<evidence type="ECO:0000256" key="4">
    <source>
        <dbReference type="ARBA" id="ARBA00022679"/>
    </source>
</evidence>
<accession>A0ABY4XBM1</accession>
<name>A0ABY4XBM1_9SPHN</name>
<dbReference type="EC" id="2.7.1.95" evidence="2"/>
<organism evidence="12 13">
    <name type="scientific">Sphingomonas morindae</name>
    <dbReference type="NCBI Taxonomy" id="1541170"/>
    <lineage>
        <taxon>Bacteria</taxon>
        <taxon>Pseudomonadati</taxon>
        <taxon>Pseudomonadota</taxon>
        <taxon>Alphaproteobacteria</taxon>
        <taxon>Sphingomonadales</taxon>
        <taxon>Sphingomonadaceae</taxon>
        <taxon>Sphingomonas</taxon>
    </lineage>
</organism>
<evidence type="ECO:0000256" key="6">
    <source>
        <dbReference type="ARBA" id="ARBA00022777"/>
    </source>
</evidence>
<dbReference type="Gene3D" id="3.90.1200.10">
    <property type="match status" value="1"/>
</dbReference>
<evidence type="ECO:0000256" key="5">
    <source>
        <dbReference type="ARBA" id="ARBA00022741"/>
    </source>
</evidence>